<name>A0ABR1HYK3_9HYPO</name>
<sequence length="231" mass="25422">MFKQLSLIALFSLRAYAQAARGNGNITVAFFADDQQDSCDSNDTSDSLVLTTSSIPTGFTCFNLTDIFSRSNDTGFQNATSPVYDSDGDVIQPNGIDWLLQNRGSFDSKTNYSRVWYEQVNRTGDVEAGEDASWVFYIYAFPDCQQIVDGDNVDEDDYPWFETSCQTEDGGQCQTVPYSIKSFAINTAADYNKNHGQCEAWAYQGAAARFGHSISITVPVLACIAAVTLLL</sequence>
<dbReference type="EMBL" id="JAZAVK010000074">
    <property type="protein sequence ID" value="KAK7425870.1"/>
    <property type="molecule type" value="Genomic_DNA"/>
</dbReference>
<evidence type="ECO:0000256" key="1">
    <source>
        <dbReference type="SAM" id="SignalP"/>
    </source>
</evidence>
<reference evidence="2 3" key="1">
    <citation type="journal article" date="2025" name="Microbiol. Resour. Announc.">
        <title>Draft genome sequences for Neonectria magnoliae and Neonectria punicea, canker pathogens of Liriodendron tulipifera and Acer saccharum in West Virginia.</title>
        <authorList>
            <person name="Petronek H.M."/>
            <person name="Kasson M.T."/>
            <person name="Metheny A.M."/>
            <person name="Stauder C.M."/>
            <person name="Lovett B."/>
            <person name="Lynch S.C."/>
            <person name="Garnas J.R."/>
            <person name="Kasson L.R."/>
            <person name="Stajich J.E."/>
        </authorList>
    </citation>
    <scope>NUCLEOTIDE SEQUENCE [LARGE SCALE GENOMIC DNA]</scope>
    <source>
        <strain evidence="2 3">NRRL 64651</strain>
    </source>
</reference>
<accession>A0ABR1HYK3</accession>
<keyword evidence="3" id="KW-1185">Reference proteome</keyword>
<dbReference type="Proteomes" id="UP001498421">
    <property type="component" value="Unassembled WGS sequence"/>
</dbReference>
<comment type="caution">
    <text evidence="2">The sequence shown here is derived from an EMBL/GenBank/DDBJ whole genome shotgun (WGS) entry which is preliminary data.</text>
</comment>
<evidence type="ECO:0000313" key="3">
    <source>
        <dbReference type="Proteomes" id="UP001498421"/>
    </source>
</evidence>
<evidence type="ECO:0000313" key="2">
    <source>
        <dbReference type="EMBL" id="KAK7425870.1"/>
    </source>
</evidence>
<proteinExistence type="predicted"/>
<organism evidence="2 3">
    <name type="scientific">Neonectria magnoliae</name>
    <dbReference type="NCBI Taxonomy" id="2732573"/>
    <lineage>
        <taxon>Eukaryota</taxon>
        <taxon>Fungi</taxon>
        <taxon>Dikarya</taxon>
        <taxon>Ascomycota</taxon>
        <taxon>Pezizomycotina</taxon>
        <taxon>Sordariomycetes</taxon>
        <taxon>Hypocreomycetidae</taxon>
        <taxon>Hypocreales</taxon>
        <taxon>Nectriaceae</taxon>
        <taxon>Neonectria</taxon>
    </lineage>
</organism>
<feature type="signal peptide" evidence="1">
    <location>
        <begin position="1"/>
        <end position="19"/>
    </location>
</feature>
<protein>
    <submittedName>
        <fullName evidence="2">Uncharacterized protein</fullName>
    </submittedName>
</protein>
<feature type="chain" id="PRO_5045672625" evidence="1">
    <location>
        <begin position="20"/>
        <end position="231"/>
    </location>
</feature>
<keyword evidence="1" id="KW-0732">Signal</keyword>
<gene>
    <name evidence="2" type="ORF">QQZ08_007584</name>
</gene>